<evidence type="ECO:0000313" key="3">
    <source>
        <dbReference type="Proteomes" id="UP000181976"/>
    </source>
</evidence>
<keyword evidence="1" id="KW-0175">Coiled coil</keyword>
<dbReference type="GO" id="GO:0000160">
    <property type="term" value="P:phosphorelay signal transduction system"/>
    <property type="evidence" value="ECO:0007669"/>
    <property type="project" value="InterPro"/>
</dbReference>
<evidence type="ECO:0000256" key="1">
    <source>
        <dbReference type="SAM" id="Coils"/>
    </source>
</evidence>
<dbReference type="STRING" id="385682.SAMN05444380_11842"/>
<dbReference type="SUPFAM" id="SSF47226">
    <property type="entry name" value="Histidine-containing phosphotransfer domain, HPT domain"/>
    <property type="match status" value="1"/>
</dbReference>
<proteinExistence type="predicted"/>
<feature type="coiled-coil region" evidence="1">
    <location>
        <begin position="107"/>
        <end position="158"/>
    </location>
</feature>
<gene>
    <name evidence="2" type="ORF">SAMN05444380_11842</name>
</gene>
<accession>A0A1I2D9T0</accession>
<reference evidence="2 3" key="1">
    <citation type="submission" date="2016-10" db="EMBL/GenBank/DDBJ databases">
        <authorList>
            <person name="de Groot N.N."/>
        </authorList>
    </citation>
    <scope>NUCLEOTIDE SEQUENCE [LARGE SCALE GENOMIC DNA]</scope>
    <source>
        <strain evidence="2 3">DSM 19012</strain>
    </source>
</reference>
<keyword evidence="3" id="KW-1185">Reference proteome</keyword>
<sequence>MSNQYKWINLSYLESIAEGDESIIEELINIFLEQIPEFTEGVDKSFTEKRWLELAALAHKAKSSVLSIGMEELGNRDLKNLELIAKELYVREISSKDNPDIKEIETSQQLEKNLRDYDEERQKWVKTHASEETVASIIDTFKTALTKAEEELKSEIRK</sequence>
<evidence type="ECO:0000313" key="2">
    <source>
        <dbReference type="EMBL" id="SFE77305.1"/>
    </source>
</evidence>
<dbReference type="eggNOG" id="COG2198">
    <property type="taxonomic scope" value="Bacteria"/>
</dbReference>
<dbReference type="InterPro" id="IPR036641">
    <property type="entry name" value="HPT_dom_sf"/>
</dbReference>
<dbReference type="Proteomes" id="UP000181976">
    <property type="component" value="Unassembled WGS sequence"/>
</dbReference>
<organism evidence="2 3">
    <name type="scientific">Thermophagus xiamenensis</name>
    <dbReference type="NCBI Taxonomy" id="385682"/>
    <lineage>
        <taxon>Bacteria</taxon>
        <taxon>Pseudomonadati</taxon>
        <taxon>Bacteroidota</taxon>
        <taxon>Bacteroidia</taxon>
        <taxon>Marinilabiliales</taxon>
        <taxon>Marinilabiliaceae</taxon>
        <taxon>Thermophagus</taxon>
    </lineage>
</organism>
<evidence type="ECO:0008006" key="4">
    <source>
        <dbReference type="Google" id="ProtNLM"/>
    </source>
</evidence>
<protein>
    <recommendedName>
        <fullName evidence="4">HPt domain-containing protein</fullName>
    </recommendedName>
</protein>
<dbReference type="RefSeq" id="WP_010526098.1">
    <property type="nucleotide sequence ID" value="NZ_AFSL01000003.1"/>
</dbReference>
<dbReference type="InParanoid" id="A0A1I2D9T0"/>
<dbReference type="OrthoDB" id="959692at2"/>
<dbReference type="Gene3D" id="1.20.120.160">
    <property type="entry name" value="HPT domain"/>
    <property type="match status" value="1"/>
</dbReference>
<name>A0A1I2D9T0_9BACT</name>
<dbReference type="EMBL" id="FONA01000018">
    <property type="protein sequence ID" value="SFE77305.1"/>
    <property type="molecule type" value="Genomic_DNA"/>
</dbReference>
<dbReference type="AlphaFoldDB" id="A0A1I2D9T0"/>